<sequence length="101" mass="11263">MEGGNFVRLCYRNVKEENQARFRTFDSSREKTMFSVKIVLLRGWRLFASNVGSCLLVSHGKEIIPTGSCLLVSHGKEIIPTGSCLLVSHGTDDHHITNAML</sequence>
<organism evidence="1 2">
    <name type="scientific">Vicia faba</name>
    <name type="common">Broad bean</name>
    <name type="synonym">Faba vulgaris</name>
    <dbReference type="NCBI Taxonomy" id="3906"/>
    <lineage>
        <taxon>Eukaryota</taxon>
        <taxon>Viridiplantae</taxon>
        <taxon>Streptophyta</taxon>
        <taxon>Embryophyta</taxon>
        <taxon>Tracheophyta</taxon>
        <taxon>Spermatophyta</taxon>
        <taxon>Magnoliopsida</taxon>
        <taxon>eudicotyledons</taxon>
        <taxon>Gunneridae</taxon>
        <taxon>Pentapetalae</taxon>
        <taxon>rosids</taxon>
        <taxon>fabids</taxon>
        <taxon>Fabales</taxon>
        <taxon>Fabaceae</taxon>
        <taxon>Papilionoideae</taxon>
        <taxon>50 kb inversion clade</taxon>
        <taxon>NPAAA clade</taxon>
        <taxon>Hologalegina</taxon>
        <taxon>IRL clade</taxon>
        <taxon>Fabeae</taxon>
        <taxon>Vicia</taxon>
    </lineage>
</organism>
<keyword evidence="2" id="KW-1185">Reference proteome</keyword>
<gene>
    <name evidence="1" type="ORF">VFH_V188600</name>
</gene>
<evidence type="ECO:0000313" key="2">
    <source>
        <dbReference type="Proteomes" id="UP001157006"/>
    </source>
</evidence>
<dbReference type="EMBL" id="OX451740">
    <property type="protein sequence ID" value="CAI8615630.1"/>
    <property type="molecule type" value="Genomic_DNA"/>
</dbReference>
<proteinExistence type="predicted"/>
<protein>
    <submittedName>
        <fullName evidence="1">Uncharacterized protein</fullName>
    </submittedName>
</protein>
<name>A0AAV1B306_VICFA</name>
<accession>A0AAV1B306</accession>
<reference evidence="1 2" key="1">
    <citation type="submission" date="2023-01" db="EMBL/GenBank/DDBJ databases">
        <authorList>
            <person name="Kreplak J."/>
        </authorList>
    </citation>
    <scope>NUCLEOTIDE SEQUENCE [LARGE SCALE GENOMIC DNA]</scope>
</reference>
<dbReference type="Proteomes" id="UP001157006">
    <property type="component" value="Chromosome 5"/>
</dbReference>
<dbReference type="AlphaFoldDB" id="A0AAV1B306"/>
<evidence type="ECO:0000313" key="1">
    <source>
        <dbReference type="EMBL" id="CAI8615630.1"/>
    </source>
</evidence>